<accession>A0A9P9YQB3</accession>
<feature type="region of interest" description="Disordered" evidence="1">
    <location>
        <begin position="273"/>
        <end position="293"/>
    </location>
</feature>
<proteinExistence type="predicted"/>
<dbReference type="EMBL" id="JAMKOV010000003">
    <property type="protein sequence ID" value="KAI8041184.1"/>
    <property type="molecule type" value="Genomic_DNA"/>
</dbReference>
<keyword evidence="3" id="KW-1185">Reference proteome</keyword>
<feature type="compositionally biased region" description="Polar residues" evidence="1">
    <location>
        <begin position="95"/>
        <end position="105"/>
    </location>
</feature>
<dbReference type="AlphaFoldDB" id="A0A9P9YQB3"/>
<feature type="region of interest" description="Disordered" evidence="1">
    <location>
        <begin position="504"/>
        <end position="525"/>
    </location>
</feature>
<dbReference type="InterPro" id="IPR012295">
    <property type="entry name" value="TBP_dom_sf"/>
</dbReference>
<protein>
    <submittedName>
        <fullName evidence="2">Uncharacterized protein</fullName>
    </submittedName>
</protein>
<name>A0A9P9YQB3_9MUSC</name>
<organism evidence="2 3">
    <name type="scientific">Drosophila gunungcola</name>
    <name type="common">fruit fly</name>
    <dbReference type="NCBI Taxonomy" id="103775"/>
    <lineage>
        <taxon>Eukaryota</taxon>
        <taxon>Metazoa</taxon>
        <taxon>Ecdysozoa</taxon>
        <taxon>Arthropoda</taxon>
        <taxon>Hexapoda</taxon>
        <taxon>Insecta</taxon>
        <taxon>Pterygota</taxon>
        <taxon>Neoptera</taxon>
        <taxon>Endopterygota</taxon>
        <taxon>Diptera</taxon>
        <taxon>Brachycera</taxon>
        <taxon>Muscomorpha</taxon>
        <taxon>Ephydroidea</taxon>
        <taxon>Drosophilidae</taxon>
        <taxon>Drosophila</taxon>
        <taxon>Sophophora</taxon>
    </lineage>
</organism>
<evidence type="ECO:0000256" key="1">
    <source>
        <dbReference type="SAM" id="MobiDB-lite"/>
    </source>
</evidence>
<feature type="region of interest" description="Disordered" evidence="1">
    <location>
        <begin position="191"/>
        <end position="210"/>
    </location>
</feature>
<dbReference type="OrthoDB" id="7883760at2759"/>
<gene>
    <name evidence="2" type="ORF">M5D96_005438</name>
</gene>
<reference evidence="2" key="1">
    <citation type="journal article" date="2023" name="Genome Biol. Evol.">
        <title>Long-read-based Genome Assembly of Drosophila gunungcola Reveals Fewer Chemosensory Genes in Flower-breeding Species.</title>
        <authorList>
            <person name="Negi A."/>
            <person name="Liao B.Y."/>
            <person name="Yeh S.D."/>
        </authorList>
    </citation>
    <scope>NUCLEOTIDE SEQUENCE</scope>
    <source>
        <strain evidence="2">Sukarami</strain>
    </source>
</reference>
<feature type="region of interest" description="Disordered" evidence="1">
    <location>
        <begin position="1"/>
        <end position="33"/>
    </location>
</feature>
<feature type="compositionally biased region" description="Basic residues" evidence="1">
    <location>
        <begin position="69"/>
        <end position="79"/>
    </location>
</feature>
<feature type="region of interest" description="Disordered" evidence="1">
    <location>
        <begin position="47"/>
        <end position="112"/>
    </location>
</feature>
<evidence type="ECO:0000313" key="2">
    <source>
        <dbReference type="EMBL" id="KAI8041184.1"/>
    </source>
</evidence>
<feature type="compositionally biased region" description="Polar residues" evidence="1">
    <location>
        <begin position="277"/>
        <end position="291"/>
    </location>
</feature>
<feature type="compositionally biased region" description="Basic residues" evidence="1">
    <location>
        <begin position="191"/>
        <end position="201"/>
    </location>
</feature>
<feature type="compositionally biased region" description="Basic and acidic residues" evidence="1">
    <location>
        <begin position="504"/>
        <end position="515"/>
    </location>
</feature>
<comment type="caution">
    <text evidence="2">The sequence shown here is derived from an EMBL/GenBank/DDBJ whole genome shotgun (WGS) entry which is preliminary data.</text>
</comment>
<dbReference type="Proteomes" id="UP001059596">
    <property type="component" value="Unassembled WGS sequence"/>
</dbReference>
<dbReference type="Gene3D" id="3.30.310.10">
    <property type="entry name" value="TATA-Binding Protein"/>
    <property type="match status" value="2"/>
</dbReference>
<feature type="compositionally biased region" description="Polar residues" evidence="1">
    <location>
        <begin position="516"/>
        <end position="525"/>
    </location>
</feature>
<sequence>MPRSSKLKGKPPSNRGRHTPIIEILSDSDSEEDEEFIKHLFSDETLKKLESKDIKHRKNVEIPTEKPIKTKGKNKPKKGKHEERKKNTEVPISESHGNISNISMHSHSRSIETPKTRMAVRSDTPIPPHISCLYSTPILKPLPTKFCIGDVVLDFGLEENSEPMHVVADVEAMPPPNLSRIVKTRRLPTKYKVKQPPKKPKPAPNKNPPAIDTAWLMDHTFWPRSPIKSLLVNEVKTNLPSSEDIWKSYKALKDGLVQPSEAEWPLCCMGGQKSGAPKTTETPNSQESCSKNSKHAECSPAELLLTWEMNRKVGNDMQQQRNFHNEDLVLDHLNISVEEEKAMKDWIKSEGLDEPLCDIEEYDVLLSLASDYSKNKDVLFELLKPKSLVSKPVKDVKKKLPQLAIEVLPRKVDKVDKVESVVLPEKSVETENPAKKAQPEELRPERPIVLEVKDIGPVPPKPQDEAAIQDWLQQCSDTVSQQLQFIFYEDSSSQQEAIDFESEISKEQMKPRSQEKSSVPCSKESGYQNSYKVRLEDFEDIIDQNLTEFRDPQAKRLRSKWDQQFGVKSAENLRRSLLLPPLPVHLDKCLQKIRILRRPPKRKVEDLRLRIEMKFCKTFCTLQVNKNLELKVAVNSLSNAVYNSDIDVLQVQYEATQIAWIWSNGTVMIINGRSQAMLAETQKDVLAKITGLVDFKADSSHKLLHLRLMSCGYYPWRIALVEFSKTYALCSELLPDEVEYVYYVDKALPGVAARVHESGMIHVFAMTTDQADKMLTKLYPLTANHRKAEIKVVKNEKT</sequence>
<feature type="compositionally biased region" description="Basic and acidic residues" evidence="1">
    <location>
        <begin position="47"/>
        <end position="68"/>
    </location>
</feature>
<evidence type="ECO:0000313" key="3">
    <source>
        <dbReference type="Proteomes" id="UP001059596"/>
    </source>
</evidence>